<keyword evidence="2" id="KW-1185">Reference proteome</keyword>
<reference evidence="1" key="1">
    <citation type="submission" date="2021-12" db="EMBL/GenBank/DDBJ databases">
        <title>Discovery of the Pendulisporaceae a myxobacterial family with distinct sporulation behavior and unique specialized metabolism.</title>
        <authorList>
            <person name="Garcia R."/>
            <person name="Popoff A."/>
            <person name="Bader C.D."/>
            <person name="Loehr J."/>
            <person name="Walesch S."/>
            <person name="Walt C."/>
            <person name="Boldt J."/>
            <person name="Bunk B."/>
            <person name="Haeckl F.J.F.P.J."/>
            <person name="Gunesch A.P."/>
            <person name="Birkelbach J."/>
            <person name="Nuebel U."/>
            <person name="Pietschmann T."/>
            <person name="Bach T."/>
            <person name="Mueller R."/>
        </authorList>
    </citation>
    <scope>NUCLEOTIDE SEQUENCE</scope>
    <source>
        <strain evidence="1">MSr11367</strain>
    </source>
</reference>
<sequence length="257" mass="28577">MAGWLVHEPLGPMLLVRSEDVREYAGSSPESIAPWDVARWLSHSGNRIALLELHAALTGAAPENVLFAHRAQDEAVCRAIAAAFERRELVALRLPAPQLVANFKKEDPFKKEDSARQDDETFLYKMRLHDERHGPCENVAYKLELSTGEIVRDKMTGGGGLLEQRLPKRQHMIRVTYKPAGSDVEFVREIMVVPETVTESDYVAHLWNLGFGSDERRAVLAFQAAHKDLTLTGKLDDATKAAIQSAVTNDLRAGTRG</sequence>
<dbReference type="RefSeq" id="WP_394831696.1">
    <property type="nucleotide sequence ID" value="NZ_CP089929.1"/>
</dbReference>
<proteinExistence type="predicted"/>
<evidence type="ECO:0000313" key="1">
    <source>
        <dbReference type="EMBL" id="WXB02071.1"/>
    </source>
</evidence>
<evidence type="ECO:0000313" key="2">
    <source>
        <dbReference type="Proteomes" id="UP001374803"/>
    </source>
</evidence>
<name>A0ABZ2KWY5_9BACT</name>
<gene>
    <name evidence="1" type="ORF">LVJ94_34805</name>
</gene>
<accession>A0ABZ2KWY5</accession>
<dbReference type="Proteomes" id="UP001374803">
    <property type="component" value="Chromosome"/>
</dbReference>
<organism evidence="1 2">
    <name type="scientific">Pendulispora rubella</name>
    <dbReference type="NCBI Taxonomy" id="2741070"/>
    <lineage>
        <taxon>Bacteria</taxon>
        <taxon>Pseudomonadati</taxon>
        <taxon>Myxococcota</taxon>
        <taxon>Myxococcia</taxon>
        <taxon>Myxococcales</taxon>
        <taxon>Sorangiineae</taxon>
        <taxon>Pendulisporaceae</taxon>
        <taxon>Pendulispora</taxon>
    </lineage>
</organism>
<dbReference type="EMBL" id="CP089983">
    <property type="protein sequence ID" value="WXB02071.1"/>
    <property type="molecule type" value="Genomic_DNA"/>
</dbReference>
<protein>
    <submittedName>
        <fullName evidence="1">Uncharacterized protein</fullName>
    </submittedName>
</protein>